<evidence type="ECO:0000313" key="1">
    <source>
        <dbReference type="EMBL" id="CAD7655287.1"/>
    </source>
</evidence>
<accession>A0A7R9QR20</accession>
<reference evidence="1" key="1">
    <citation type="submission" date="2020-11" db="EMBL/GenBank/DDBJ databases">
        <authorList>
            <person name="Tran Van P."/>
        </authorList>
    </citation>
    <scope>NUCLEOTIDE SEQUENCE</scope>
</reference>
<protein>
    <submittedName>
        <fullName evidence="1">Uncharacterized protein</fullName>
    </submittedName>
</protein>
<dbReference type="Proteomes" id="UP000728032">
    <property type="component" value="Unassembled WGS sequence"/>
</dbReference>
<keyword evidence="2" id="KW-1185">Reference proteome</keyword>
<organism evidence="1">
    <name type="scientific">Oppiella nova</name>
    <dbReference type="NCBI Taxonomy" id="334625"/>
    <lineage>
        <taxon>Eukaryota</taxon>
        <taxon>Metazoa</taxon>
        <taxon>Ecdysozoa</taxon>
        <taxon>Arthropoda</taxon>
        <taxon>Chelicerata</taxon>
        <taxon>Arachnida</taxon>
        <taxon>Acari</taxon>
        <taxon>Acariformes</taxon>
        <taxon>Sarcoptiformes</taxon>
        <taxon>Oribatida</taxon>
        <taxon>Brachypylina</taxon>
        <taxon>Oppioidea</taxon>
        <taxon>Oppiidae</taxon>
        <taxon>Oppiella</taxon>
    </lineage>
</organism>
<dbReference type="AlphaFoldDB" id="A0A7R9QR20"/>
<gene>
    <name evidence="1" type="ORF">ONB1V03_LOCUS11930</name>
</gene>
<dbReference type="EMBL" id="OC924084">
    <property type="protein sequence ID" value="CAD7655287.1"/>
    <property type="molecule type" value="Genomic_DNA"/>
</dbReference>
<proteinExistence type="predicted"/>
<evidence type="ECO:0000313" key="2">
    <source>
        <dbReference type="Proteomes" id="UP000728032"/>
    </source>
</evidence>
<sequence length="173" mass="19681">MSVVLLQSFSSLTLSRTMRKEYTIIDTFEDLLERDDILPFIYMREVDIRKIQANGEPNEKAIIRKSKSNNDFETDTQLLNLAKNAPIIKSKIRTHCIIGDLYTLTLLKGDDPNLFFGSEVNTNRYSKCMTSLRGDCVPNGLQMPWNLVGNSTKLKASTFILVEIIGSRCQTPR</sequence>
<dbReference type="EMBL" id="CAJPVJ010009259">
    <property type="protein sequence ID" value="CAG2172474.1"/>
    <property type="molecule type" value="Genomic_DNA"/>
</dbReference>
<name>A0A7R9QR20_9ACAR</name>